<evidence type="ECO:0000313" key="2">
    <source>
        <dbReference type="Proteomes" id="UP000265520"/>
    </source>
</evidence>
<organism evidence="1 2">
    <name type="scientific">Trifolium medium</name>
    <dbReference type="NCBI Taxonomy" id="97028"/>
    <lineage>
        <taxon>Eukaryota</taxon>
        <taxon>Viridiplantae</taxon>
        <taxon>Streptophyta</taxon>
        <taxon>Embryophyta</taxon>
        <taxon>Tracheophyta</taxon>
        <taxon>Spermatophyta</taxon>
        <taxon>Magnoliopsida</taxon>
        <taxon>eudicotyledons</taxon>
        <taxon>Gunneridae</taxon>
        <taxon>Pentapetalae</taxon>
        <taxon>rosids</taxon>
        <taxon>fabids</taxon>
        <taxon>Fabales</taxon>
        <taxon>Fabaceae</taxon>
        <taxon>Papilionoideae</taxon>
        <taxon>50 kb inversion clade</taxon>
        <taxon>NPAAA clade</taxon>
        <taxon>Hologalegina</taxon>
        <taxon>IRL clade</taxon>
        <taxon>Trifolieae</taxon>
        <taxon>Trifolium</taxon>
    </lineage>
</organism>
<proteinExistence type="predicted"/>
<dbReference type="AlphaFoldDB" id="A0A392SXA5"/>
<name>A0A392SXA5_9FABA</name>
<feature type="non-terminal residue" evidence="1">
    <location>
        <position position="48"/>
    </location>
</feature>
<reference evidence="1 2" key="1">
    <citation type="journal article" date="2018" name="Front. Plant Sci.">
        <title>Red Clover (Trifolium pratense) and Zigzag Clover (T. medium) - A Picture of Genomic Similarities and Differences.</title>
        <authorList>
            <person name="Dluhosova J."/>
            <person name="Istvanek J."/>
            <person name="Nedelnik J."/>
            <person name="Repkova J."/>
        </authorList>
    </citation>
    <scope>NUCLEOTIDE SEQUENCE [LARGE SCALE GENOMIC DNA]</scope>
    <source>
        <strain evidence="2">cv. 10/8</strain>
        <tissue evidence="1">Leaf</tissue>
    </source>
</reference>
<evidence type="ECO:0000313" key="1">
    <source>
        <dbReference type="EMBL" id="MCI53491.1"/>
    </source>
</evidence>
<keyword evidence="2" id="KW-1185">Reference proteome</keyword>
<protein>
    <submittedName>
        <fullName evidence="1">Uncharacterized protein</fullName>
    </submittedName>
</protein>
<dbReference type="Proteomes" id="UP000265520">
    <property type="component" value="Unassembled WGS sequence"/>
</dbReference>
<comment type="caution">
    <text evidence="1">The sequence shown here is derived from an EMBL/GenBank/DDBJ whole genome shotgun (WGS) entry which is preliminary data.</text>
</comment>
<dbReference type="EMBL" id="LXQA010463974">
    <property type="protein sequence ID" value="MCI53491.1"/>
    <property type="molecule type" value="Genomic_DNA"/>
</dbReference>
<sequence length="48" mass="5779">MMGCWNPSKDWMSSITILSLSRDRSIITEVTMWDKVRMRKKERIKGFE</sequence>
<accession>A0A392SXA5</accession>